<evidence type="ECO:0000313" key="6">
    <source>
        <dbReference type="Proteomes" id="UP000751852"/>
    </source>
</evidence>
<sequence length="330" mass="37855">MVTIRDIAKYAHVSPGTVSRVLNEDPSLSVNPDTRARIQRIAKEMNYAGKTRASRQIQIVTHASKSKEMADPYYRELRLAIEKEVKQLNLSLKKTIRTDNIKTLTELKQLEKSGGVIVIGPFQNEVIQALYQYNSNVVLINQTDPPTYIDTVSSDLYQAMMQLLHTIDQHHFNRVCYVGGLTKVRHIGNESNVVRDDDRQVAYLDWCKAHHIEPYYFETTWQREGAHQVIQDIVGGVLPDMIVAGNDMLAVGLIQELQKQHINVPNDIKIVSFNDSEVAEYTVPMLTSVHIPIEEFGRQAVRLLLERMQHRRQVAIHMQLETSIHYRDSF</sequence>
<dbReference type="InterPro" id="IPR010982">
    <property type="entry name" value="Lambda_DNA-bd_dom_sf"/>
</dbReference>
<dbReference type="Gene3D" id="3.40.50.2300">
    <property type="match status" value="2"/>
</dbReference>
<dbReference type="PROSITE" id="PS00356">
    <property type="entry name" value="HTH_LACI_1"/>
    <property type="match status" value="1"/>
</dbReference>
<dbReference type="InterPro" id="IPR028082">
    <property type="entry name" value="Peripla_BP_I"/>
</dbReference>
<protein>
    <submittedName>
        <fullName evidence="5">LacI family transcriptional regulator</fullName>
    </submittedName>
</protein>
<dbReference type="CDD" id="cd01392">
    <property type="entry name" value="HTH_LacI"/>
    <property type="match status" value="1"/>
</dbReference>
<keyword evidence="3" id="KW-0804">Transcription</keyword>
<evidence type="ECO:0000313" key="5">
    <source>
        <dbReference type="EMBL" id="MBI5974619.1"/>
    </source>
</evidence>
<dbReference type="EMBL" id="JABANU010000006">
    <property type="protein sequence ID" value="MBI5974619.1"/>
    <property type="molecule type" value="Genomic_DNA"/>
</dbReference>
<dbReference type="CDD" id="cd01544">
    <property type="entry name" value="PBP1_GalR"/>
    <property type="match status" value="1"/>
</dbReference>
<dbReference type="InterPro" id="IPR000843">
    <property type="entry name" value="HTH_LacI"/>
</dbReference>
<dbReference type="RefSeq" id="WP_198617409.1">
    <property type="nucleotide sequence ID" value="NZ_JABANU010000006.1"/>
</dbReference>
<name>A0ABS0T791_9STAP</name>
<dbReference type="Proteomes" id="UP000751852">
    <property type="component" value="Unassembled WGS sequence"/>
</dbReference>
<evidence type="ECO:0000256" key="1">
    <source>
        <dbReference type="ARBA" id="ARBA00023015"/>
    </source>
</evidence>
<keyword evidence="1" id="KW-0805">Transcription regulation</keyword>
<evidence type="ECO:0000256" key="3">
    <source>
        <dbReference type="ARBA" id="ARBA00023163"/>
    </source>
</evidence>
<gene>
    <name evidence="5" type="ORF">HHH54_03270</name>
</gene>
<proteinExistence type="predicted"/>
<dbReference type="Gene3D" id="1.10.260.40">
    <property type="entry name" value="lambda repressor-like DNA-binding domains"/>
    <property type="match status" value="1"/>
</dbReference>
<comment type="caution">
    <text evidence="5">The sequence shown here is derived from an EMBL/GenBank/DDBJ whole genome shotgun (WGS) entry which is preliminary data.</text>
</comment>
<keyword evidence="2" id="KW-0238">DNA-binding</keyword>
<dbReference type="PANTHER" id="PTHR30146:SF149">
    <property type="entry name" value="HTH-TYPE TRANSCRIPTIONAL REGULATOR EBGR"/>
    <property type="match status" value="1"/>
</dbReference>
<accession>A0ABS0T791</accession>
<dbReference type="PROSITE" id="PS50932">
    <property type="entry name" value="HTH_LACI_2"/>
    <property type="match status" value="1"/>
</dbReference>
<keyword evidence="6" id="KW-1185">Reference proteome</keyword>
<evidence type="ECO:0000256" key="2">
    <source>
        <dbReference type="ARBA" id="ARBA00023125"/>
    </source>
</evidence>
<dbReference type="InterPro" id="IPR046335">
    <property type="entry name" value="LacI/GalR-like_sensor"/>
</dbReference>
<dbReference type="SUPFAM" id="SSF47413">
    <property type="entry name" value="lambda repressor-like DNA-binding domains"/>
    <property type="match status" value="1"/>
</dbReference>
<dbReference type="Pfam" id="PF00356">
    <property type="entry name" value="LacI"/>
    <property type="match status" value="1"/>
</dbReference>
<organism evidence="5 6">
    <name type="scientific">Staphylococcus canis</name>
    <dbReference type="NCBI Taxonomy" id="2724942"/>
    <lineage>
        <taxon>Bacteria</taxon>
        <taxon>Bacillati</taxon>
        <taxon>Bacillota</taxon>
        <taxon>Bacilli</taxon>
        <taxon>Bacillales</taxon>
        <taxon>Staphylococcaceae</taxon>
        <taxon>Staphylococcus</taxon>
    </lineage>
</organism>
<dbReference type="PANTHER" id="PTHR30146">
    <property type="entry name" value="LACI-RELATED TRANSCRIPTIONAL REPRESSOR"/>
    <property type="match status" value="1"/>
</dbReference>
<dbReference type="SUPFAM" id="SSF53822">
    <property type="entry name" value="Periplasmic binding protein-like I"/>
    <property type="match status" value="1"/>
</dbReference>
<dbReference type="Pfam" id="PF13377">
    <property type="entry name" value="Peripla_BP_3"/>
    <property type="match status" value="1"/>
</dbReference>
<feature type="domain" description="HTH lacI-type" evidence="4">
    <location>
        <begin position="2"/>
        <end position="58"/>
    </location>
</feature>
<dbReference type="SMART" id="SM00354">
    <property type="entry name" value="HTH_LACI"/>
    <property type="match status" value="1"/>
</dbReference>
<evidence type="ECO:0000259" key="4">
    <source>
        <dbReference type="PROSITE" id="PS50932"/>
    </source>
</evidence>
<reference evidence="5 6" key="1">
    <citation type="submission" date="2020-04" db="EMBL/GenBank/DDBJ databases">
        <title>Staphylococcus species from domestic dog.</title>
        <authorList>
            <person name="Paterson G.K."/>
        </authorList>
    </citation>
    <scope>NUCLEOTIDE SEQUENCE [LARGE SCALE GENOMIC DNA]</scope>
    <source>
        <strain evidence="5 6">H16/1A</strain>
    </source>
</reference>